<dbReference type="InterPro" id="IPR000504">
    <property type="entry name" value="RRM_dom"/>
</dbReference>
<keyword evidence="1 2" id="KW-0694">RNA-binding</keyword>
<dbReference type="Pfam" id="PF00076">
    <property type="entry name" value="RRM_1"/>
    <property type="match status" value="2"/>
</dbReference>
<feature type="compositionally biased region" description="Basic and acidic residues" evidence="3">
    <location>
        <begin position="144"/>
        <end position="154"/>
    </location>
</feature>
<feature type="compositionally biased region" description="Basic and acidic residues" evidence="3">
    <location>
        <begin position="180"/>
        <end position="191"/>
    </location>
</feature>
<dbReference type="InterPro" id="IPR035979">
    <property type="entry name" value="RBD_domain_sf"/>
</dbReference>
<gene>
    <name evidence="5" type="ORF">FMOSSE_LOCUS4100</name>
</gene>
<dbReference type="PANTHER" id="PTHR23236:SF11">
    <property type="entry name" value="EUKARYOTIC TRANSLATION INITIATION FACTOR 4H"/>
    <property type="match status" value="1"/>
</dbReference>
<accession>A0A9N9F147</accession>
<feature type="domain" description="RRM" evidence="4">
    <location>
        <begin position="252"/>
        <end position="329"/>
    </location>
</feature>
<feature type="compositionally biased region" description="Basic and acidic residues" evidence="3">
    <location>
        <begin position="1"/>
        <end position="21"/>
    </location>
</feature>
<feature type="compositionally biased region" description="Basic and acidic residues" evidence="3">
    <location>
        <begin position="93"/>
        <end position="102"/>
    </location>
</feature>
<sequence length="496" mass="53185">MGKKTEKVTTAKATKLSDKKNGKTKNIKLPSITKNGTSVKKILKASSSESDSSDSDSSGPKKANVSDTSGSDIESDGNKLNVKNKIKKTSKISIEEDSKDSSASESSSDDSSDSSEEEAEIKPKKKKLNVKKEEVSSSEEESNSEGKIKSKDESSSSESDSSESEEEVVSSKINGTNKVDVSKTHAPKQESSDSSSSSESESDSDEDIKMVPKTPEVNNSISGLNSSKRKIDQDDSNFAKKPKVYENPSESNTIFVGRLSYNVDAEWLRQEFKEAGEIVDVRIASDRNTGRSKGFGYVEFATAEGASNAMKFSGKEIDGREINLDFATQQQSKKNNNIQRGTSEVSDTLFVGNLAFSITEDQIWETFGQYGQIVSVRLPTHEDSGGLKGFGYVQFADTDSAQKAMELHGTKICDRAIRLDFSIGKSQGGNNSRFGNRNGVSFGRGGRGGRGGGGRGGRGRGGNDYGRGGRGGFNPAAAANRGAIQPAKGKKITFED</sequence>
<evidence type="ECO:0000256" key="3">
    <source>
        <dbReference type="SAM" id="MobiDB-lite"/>
    </source>
</evidence>
<dbReference type="InterPro" id="IPR012677">
    <property type="entry name" value="Nucleotide-bd_a/b_plait_sf"/>
</dbReference>
<feature type="compositionally biased region" description="Acidic residues" evidence="3">
    <location>
        <begin position="107"/>
        <end position="119"/>
    </location>
</feature>
<dbReference type="PANTHER" id="PTHR23236">
    <property type="entry name" value="EUKARYOTIC TRANSLATION INITIATION FACTOR 4B/4H"/>
    <property type="match status" value="1"/>
</dbReference>
<dbReference type="AlphaFoldDB" id="A0A9N9F147"/>
<dbReference type="GO" id="GO:0005730">
    <property type="term" value="C:nucleolus"/>
    <property type="evidence" value="ECO:0007669"/>
    <property type="project" value="TreeGrafter"/>
</dbReference>
<dbReference type="EMBL" id="CAJVPP010000666">
    <property type="protein sequence ID" value="CAG8502237.1"/>
    <property type="molecule type" value="Genomic_DNA"/>
</dbReference>
<feature type="compositionally biased region" description="Gly residues" evidence="3">
    <location>
        <begin position="442"/>
        <end position="472"/>
    </location>
</feature>
<keyword evidence="6" id="KW-1185">Reference proteome</keyword>
<evidence type="ECO:0000256" key="1">
    <source>
        <dbReference type="ARBA" id="ARBA00022884"/>
    </source>
</evidence>
<dbReference type="Gene3D" id="3.30.70.330">
    <property type="match status" value="2"/>
</dbReference>
<proteinExistence type="predicted"/>
<feature type="compositionally biased region" description="Polar residues" evidence="3">
    <location>
        <begin position="216"/>
        <end position="226"/>
    </location>
</feature>
<reference evidence="5" key="1">
    <citation type="submission" date="2021-06" db="EMBL/GenBank/DDBJ databases">
        <authorList>
            <person name="Kallberg Y."/>
            <person name="Tangrot J."/>
            <person name="Rosling A."/>
        </authorList>
    </citation>
    <scope>NUCLEOTIDE SEQUENCE</scope>
    <source>
        <strain evidence="5">87-6 pot B 2015</strain>
    </source>
</reference>
<dbReference type="Proteomes" id="UP000789375">
    <property type="component" value="Unassembled WGS sequence"/>
</dbReference>
<feature type="region of interest" description="Disordered" evidence="3">
    <location>
        <begin position="427"/>
        <end position="496"/>
    </location>
</feature>
<evidence type="ECO:0000313" key="6">
    <source>
        <dbReference type="Proteomes" id="UP000789375"/>
    </source>
</evidence>
<evidence type="ECO:0000313" key="5">
    <source>
        <dbReference type="EMBL" id="CAG8502237.1"/>
    </source>
</evidence>
<dbReference type="SMART" id="SM00360">
    <property type="entry name" value="RRM"/>
    <property type="match status" value="2"/>
</dbReference>
<feature type="compositionally biased region" description="Low complexity" evidence="3">
    <location>
        <begin position="473"/>
        <end position="483"/>
    </location>
</feature>
<evidence type="ECO:0000259" key="4">
    <source>
        <dbReference type="PROSITE" id="PS50102"/>
    </source>
</evidence>
<feature type="compositionally biased region" description="Low complexity" evidence="3">
    <location>
        <begin position="428"/>
        <end position="441"/>
    </location>
</feature>
<comment type="caution">
    <text evidence="5">The sequence shown here is derived from an EMBL/GenBank/DDBJ whole genome shotgun (WGS) entry which is preliminary data.</text>
</comment>
<name>A0A9N9F147_FUNMO</name>
<protein>
    <submittedName>
        <fullName evidence="5">6908_t:CDS:1</fullName>
    </submittedName>
</protein>
<feature type="region of interest" description="Disordered" evidence="3">
    <location>
        <begin position="1"/>
        <end position="247"/>
    </location>
</feature>
<feature type="compositionally biased region" description="Low complexity" evidence="3">
    <location>
        <begin position="46"/>
        <end position="58"/>
    </location>
</feature>
<dbReference type="PROSITE" id="PS50102">
    <property type="entry name" value="RRM"/>
    <property type="match status" value="2"/>
</dbReference>
<evidence type="ECO:0000256" key="2">
    <source>
        <dbReference type="PROSITE-ProRule" id="PRU00176"/>
    </source>
</evidence>
<dbReference type="GO" id="GO:0003723">
    <property type="term" value="F:RNA binding"/>
    <property type="evidence" value="ECO:0007669"/>
    <property type="project" value="UniProtKB-UniRule"/>
</dbReference>
<dbReference type="SUPFAM" id="SSF54928">
    <property type="entry name" value="RNA-binding domain, RBD"/>
    <property type="match status" value="2"/>
</dbReference>
<feature type="domain" description="RRM" evidence="4">
    <location>
        <begin position="347"/>
        <end position="424"/>
    </location>
</feature>
<organism evidence="5 6">
    <name type="scientific">Funneliformis mosseae</name>
    <name type="common">Endomycorrhizal fungus</name>
    <name type="synonym">Glomus mosseae</name>
    <dbReference type="NCBI Taxonomy" id="27381"/>
    <lineage>
        <taxon>Eukaryota</taxon>
        <taxon>Fungi</taxon>
        <taxon>Fungi incertae sedis</taxon>
        <taxon>Mucoromycota</taxon>
        <taxon>Glomeromycotina</taxon>
        <taxon>Glomeromycetes</taxon>
        <taxon>Glomerales</taxon>
        <taxon>Glomeraceae</taxon>
        <taxon>Funneliformis</taxon>
    </lineage>
</organism>